<sequence length="318" mass="33788">MSRQRISSNRIDDAARAGWLYYIAGKTQDEIAAHMGISRQAAQRLVSLAMSERLVRVWMEHPIARCLDLAAQLRERFGLAQAEVVPTDPGSEGGTVGLAEAGAAEITRWLRQERPIVMAVGTGRTLKAAIDHLPPIACPAHRIVSLTGNIGPDGSAAYYNVIFSMAEAVEARHFPMPLPVFLASDAERALMHGLGMIRRTMDLAASADVAFVGVGEMDERAPLLLDGFLTEEKVAEMRAAGARGEICGWIYDADGALMPGGPGAATASAPIPDRNRARVIALAKGPRKVGPLAAAIRGRLINGVITDEATAEALLRGA</sequence>
<organism evidence="6 7">
    <name type="scientific">Amaricoccus solimangrovi</name>
    <dbReference type="NCBI Taxonomy" id="2589815"/>
    <lineage>
        <taxon>Bacteria</taxon>
        <taxon>Pseudomonadati</taxon>
        <taxon>Pseudomonadota</taxon>
        <taxon>Alphaproteobacteria</taxon>
        <taxon>Rhodobacterales</taxon>
        <taxon>Paracoccaceae</taxon>
        <taxon>Amaricoccus</taxon>
    </lineage>
</organism>
<keyword evidence="7" id="KW-1185">Reference proteome</keyword>
<dbReference type="GO" id="GO:0030246">
    <property type="term" value="F:carbohydrate binding"/>
    <property type="evidence" value="ECO:0007669"/>
    <property type="project" value="InterPro"/>
</dbReference>
<evidence type="ECO:0000313" key="6">
    <source>
        <dbReference type="EMBL" id="TPE46605.1"/>
    </source>
</evidence>
<proteinExistence type="inferred from homology"/>
<keyword evidence="4" id="KW-0804">Transcription</keyword>
<reference evidence="6 7" key="1">
    <citation type="submission" date="2019-06" db="EMBL/GenBank/DDBJ databases">
        <title>A novel bacterium of genus Amaricoccus, isolated from marine sediment.</title>
        <authorList>
            <person name="Huang H."/>
            <person name="Mo K."/>
            <person name="Hu Y."/>
        </authorList>
    </citation>
    <scope>NUCLEOTIDE SEQUENCE [LARGE SCALE GENOMIC DNA]</scope>
    <source>
        <strain evidence="6 7">HB172011</strain>
    </source>
</reference>
<dbReference type="PANTHER" id="PTHR34294">
    <property type="entry name" value="TRANSCRIPTIONAL REGULATOR-RELATED"/>
    <property type="match status" value="1"/>
</dbReference>
<dbReference type="InterPro" id="IPR013324">
    <property type="entry name" value="RNA_pol_sigma_r3/r4-like"/>
</dbReference>
<dbReference type="EMBL" id="VFRP01000044">
    <property type="protein sequence ID" value="TPE46605.1"/>
    <property type="molecule type" value="Genomic_DNA"/>
</dbReference>
<feature type="domain" description="Sugar-binding" evidence="5">
    <location>
        <begin position="62"/>
        <end position="316"/>
    </location>
</feature>
<dbReference type="Pfam" id="PF04198">
    <property type="entry name" value="Sugar-bind"/>
    <property type="match status" value="1"/>
</dbReference>
<dbReference type="RefSeq" id="WP_140456214.1">
    <property type="nucleotide sequence ID" value="NZ_VFRP01000044.1"/>
</dbReference>
<evidence type="ECO:0000256" key="2">
    <source>
        <dbReference type="ARBA" id="ARBA00023015"/>
    </source>
</evidence>
<evidence type="ECO:0000256" key="3">
    <source>
        <dbReference type="ARBA" id="ARBA00023125"/>
    </source>
</evidence>
<dbReference type="InterPro" id="IPR007324">
    <property type="entry name" value="Sugar-bd_dom_put"/>
</dbReference>
<dbReference type="InterPro" id="IPR037171">
    <property type="entry name" value="NagB/RpiA_transferase-like"/>
</dbReference>
<gene>
    <name evidence="6" type="ORF">FJM51_21705</name>
</gene>
<dbReference type="OrthoDB" id="7065657at2"/>
<evidence type="ECO:0000259" key="5">
    <source>
        <dbReference type="Pfam" id="PF04198"/>
    </source>
</evidence>
<dbReference type="AlphaFoldDB" id="A0A501WDP4"/>
<dbReference type="GO" id="GO:0003677">
    <property type="term" value="F:DNA binding"/>
    <property type="evidence" value="ECO:0007669"/>
    <property type="project" value="UniProtKB-KW"/>
</dbReference>
<evidence type="ECO:0000256" key="4">
    <source>
        <dbReference type="ARBA" id="ARBA00023163"/>
    </source>
</evidence>
<comment type="similarity">
    <text evidence="1">Belongs to the SorC transcriptional regulatory family.</text>
</comment>
<dbReference type="Gene3D" id="1.10.10.10">
    <property type="entry name" value="Winged helix-like DNA-binding domain superfamily/Winged helix DNA-binding domain"/>
    <property type="match status" value="1"/>
</dbReference>
<comment type="caution">
    <text evidence="6">The sequence shown here is derived from an EMBL/GenBank/DDBJ whole genome shotgun (WGS) entry which is preliminary data.</text>
</comment>
<protein>
    <submittedName>
        <fullName evidence="6">Sugar-binding transcriptional regulator</fullName>
    </submittedName>
</protein>
<evidence type="ECO:0000256" key="1">
    <source>
        <dbReference type="ARBA" id="ARBA00010466"/>
    </source>
</evidence>
<keyword evidence="3" id="KW-0238">DNA-binding</keyword>
<dbReference type="SUPFAM" id="SSF100950">
    <property type="entry name" value="NagB/RpiA/CoA transferase-like"/>
    <property type="match status" value="1"/>
</dbReference>
<dbReference type="Gene3D" id="3.40.50.1360">
    <property type="match status" value="1"/>
</dbReference>
<evidence type="ECO:0000313" key="7">
    <source>
        <dbReference type="Proteomes" id="UP000319255"/>
    </source>
</evidence>
<dbReference type="SUPFAM" id="SSF88659">
    <property type="entry name" value="Sigma3 and sigma4 domains of RNA polymerase sigma factors"/>
    <property type="match status" value="1"/>
</dbReference>
<name>A0A501WDP4_9RHOB</name>
<accession>A0A501WDP4</accession>
<dbReference type="InterPro" id="IPR051054">
    <property type="entry name" value="SorC_transcr_regulators"/>
</dbReference>
<dbReference type="Proteomes" id="UP000319255">
    <property type="component" value="Unassembled WGS sequence"/>
</dbReference>
<dbReference type="InterPro" id="IPR036388">
    <property type="entry name" value="WH-like_DNA-bd_sf"/>
</dbReference>
<dbReference type="PANTHER" id="PTHR34294:SF1">
    <property type="entry name" value="TRANSCRIPTIONAL REGULATOR LSRR"/>
    <property type="match status" value="1"/>
</dbReference>
<keyword evidence="2" id="KW-0805">Transcription regulation</keyword>